<proteinExistence type="predicted"/>
<name>A0AAD6MFG3_9ROSI</name>
<accession>A0AAD6MFG3</accession>
<organism evidence="1 2">
    <name type="scientific">Populus alba x Populus x berolinensis</name>
    <dbReference type="NCBI Taxonomy" id="444605"/>
    <lineage>
        <taxon>Eukaryota</taxon>
        <taxon>Viridiplantae</taxon>
        <taxon>Streptophyta</taxon>
        <taxon>Embryophyta</taxon>
        <taxon>Tracheophyta</taxon>
        <taxon>Spermatophyta</taxon>
        <taxon>Magnoliopsida</taxon>
        <taxon>eudicotyledons</taxon>
        <taxon>Gunneridae</taxon>
        <taxon>Pentapetalae</taxon>
        <taxon>rosids</taxon>
        <taxon>fabids</taxon>
        <taxon>Malpighiales</taxon>
        <taxon>Salicaceae</taxon>
        <taxon>Saliceae</taxon>
        <taxon>Populus</taxon>
    </lineage>
</organism>
<keyword evidence="2" id="KW-1185">Reference proteome</keyword>
<dbReference type="EMBL" id="JAQIZT010000009">
    <property type="protein sequence ID" value="KAJ6984559.1"/>
    <property type="molecule type" value="Genomic_DNA"/>
</dbReference>
<evidence type="ECO:0000313" key="1">
    <source>
        <dbReference type="EMBL" id="KAJ6984559.1"/>
    </source>
</evidence>
<comment type="caution">
    <text evidence="1">The sequence shown here is derived from an EMBL/GenBank/DDBJ whole genome shotgun (WGS) entry which is preliminary data.</text>
</comment>
<dbReference type="AlphaFoldDB" id="A0AAD6MFG3"/>
<gene>
    <name evidence="1" type="ORF">NC653_022746</name>
</gene>
<protein>
    <submittedName>
        <fullName evidence="1">Uncharacterized protein</fullName>
    </submittedName>
</protein>
<evidence type="ECO:0000313" key="2">
    <source>
        <dbReference type="Proteomes" id="UP001164929"/>
    </source>
</evidence>
<reference evidence="1" key="1">
    <citation type="journal article" date="2023" name="Mol. Ecol. Resour.">
        <title>Chromosome-level genome assembly of a triploid poplar Populus alba 'Berolinensis'.</title>
        <authorList>
            <person name="Chen S."/>
            <person name="Yu Y."/>
            <person name="Wang X."/>
            <person name="Wang S."/>
            <person name="Zhang T."/>
            <person name="Zhou Y."/>
            <person name="He R."/>
            <person name="Meng N."/>
            <person name="Wang Y."/>
            <person name="Liu W."/>
            <person name="Liu Z."/>
            <person name="Liu J."/>
            <person name="Guo Q."/>
            <person name="Huang H."/>
            <person name="Sederoff R.R."/>
            <person name="Wang G."/>
            <person name="Qu G."/>
            <person name="Chen S."/>
        </authorList>
    </citation>
    <scope>NUCLEOTIDE SEQUENCE</scope>
    <source>
        <strain evidence="1">SC-2020</strain>
    </source>
</reference>
<sequence>MGDNLCKKLLDHYQTNDDGGCVELFGYIATGSSRSSSVRGTCWDAGIRHNTVPVSRAQALLSRNWGILRETPTGSHQSILSAEHNDSSEKQLLETCNKAPGLEMIEVAARVKQLHQPSHPLSTRKLEDFSYQSSRLDKCLKSVQQEF</sequence>
<dbReference type="Proteomes" id="UP001164929">
    <property type="component" value="Chromosome 9"/>
</dbReference>